<dbReference type="EMBL" id="OZ034819">
    <property type="protein sequence ID" value="CAL1393019.1"/>
    <property type="molecule type" value="Genomic_DNA"/>
</dbReference>
<dbReference type="GO" id="GO:0031490">
    <property type="term" value="F:chromatin DNA binding"/>
    <property type="evidence" value="ECO:0007669"/>
    <property type="project" value="InterPro"/>
</dbReference>
<evidence type="ECO:0008006" key="4">
    <source>
        <dbReference type="Google" id="ProtNLM"/>
    </source>
</evidence>
<sequence>MQPQVHNQGLSLPTLLPTNQTQTYQLLLNRNLRSTISSTGVQTSASLPSSLTSVSGMNQTPINVVGQNASMQNNLSNVAQNPSSLVQRQNVIDQQLYQSQGVLSETSSNSTVQTDETNGVDWQEEIYQKIKTIKDIYLPELNEMRQKIDAKLQEHDSLPQQPKTDQLEKLKMFKIMADRMISFLQVSKDNVKISFKDKLSSYERQIITFLNTNRTRKPMPPMQQGQLPSSHMQSLQQPSSQITQAQFHENQMIPMTMHGSVSAMQQNNNMMNSMQTDSMASLQQGAMGSLQQNPISSPPASLSSVPSQNGLTTLQTSLPLQTNPNNMLQYQHQLQPYQQIQKQLMQQGMLQQQQWLKQCSQLLTLHQKARQQQEMLQLHQVAGVNEVKPNISSIPNVNAFAAPSIGQAPQESLAIGTTRVVVPDYGARGNDALATGKSTVAEQQSPDGAQLTQLISEARSPSAST</sequence>
<feature type="region of interest" description="Disordered" evidence="1">
    <location>
        <begin position="284"/>
        <end position="307"/>
    </location>
</feature>
<reference evidence="2 3" key="1">
    <citation type="submission" date="2024-04" db="EMBL/GenBank/DDBJ databases">
        <authorList>
            <person name="Fracassetti M."/>
        </authorList>
    </citation>
    <scope>NUCLEOTIDE SEQUENCE [LARGE SCALE GENOMIC DNA]</scope>
</reference>
<dbReference type="GO" id="GO:0003713">
    <property type="term" value="F:transcription coactivator activity"/>
    <property type="evidence" value="ECO:0007669"/>
    <property type="project" value="InterPro"/>
</dbReference>
<name>A0AAV2F4D7_9ROSI</name>
<organism evidence="2 3">
    <name type="scientific">Linum trigynum</name>
    <dbReference type="NCBI Taxonomy" id="586398"/>
    <lineage>
        <taxon>Eukaryota</taxon>
        <taxon>Viridiplantae</taxon>
        <taxon>Streptophyta</taxon>
        <taxon>Embryophyta</taxon>
        <taxon>Tracheophyta</taxon>
        <taxon>Spermatophyta</taxon>
        <taxon>Magnoliopsida</taxon>
        <taxon>eudicotyledons</taxon>
        <taxon>Gunneridae</taxon>
        <taxon>Pentapetalae</taxon>
        <taxon>rosids</taxon>
        <taxon>fabids</taxon>
        <taxon>Malpighiales</taxon>
        <taxon>Linaceae</taxon>
        <taxon>Linum</taxon>
    </lineage>
</organism>
<dbReference type="PANTHER" id="PTHR33137">
    <property type="entry name" value="MEDIATOR OF RNA POLYMERASE II TRANSCRIPTION SUBUNIT 15A-RELATED"/>
    <property type="match status" value="1"/>
</dbReference>
<evidence type="ECO:0000256" key="1">
    <source>
        <dbReference type="SAM" id="MobiDB-lite"/>
    </source>
</evidence>
<gene>
    <name evidence="2" type="ORF">LTRI10_LOCUS33621</name>
</gene>
<dbReference type="Proteomes" id="UP001497516">
    <property type="component" value="Chromosome 6"/>
</dbReference>
<evidence type="ECO:0000313" key="2">
    <source>
        <dbReference type="EMBL" id="CAL1393019.1"/>
    </source>
</evidence>
<feature type="compositionally biased region" description="Low complexity" evidence="1">
    <location>
        <begin position="294"/>
        <end position="307"/>
    </location>
</feature>
<dbReference type="PANTHER" id="PTHR33137:SF4">
    <property type="entry name" value="MEDIATOR OF RNA POLYMERASE II TRANSCRIPTION SUBUNIT 15A-RELATED"/>
    <property type="match status" value="1"/>
</dbReference>
<evidence type="ECO:0000313" key="3">
    <source>
        <dbReference type="Proteomes" id="UP001497516"/>
    </source>
</evidence>
<dbReference type="AlphaFoldDB" id="A0AAV2F4D7"/>
<keyword evidence="3" id="KW-1185">Reference proteome</keyword>
<protein>
    <recommendedName>
        <fullName evidence="4">Mediator complex subunit 15 KIX domain-containing protein</fullName>
    </recommendedName>
</protein>
<dbReference type="InterPro" id="IPR044661">
    <property type="entry name" value="MED15a/b/c-like"/>
</dbReference>
<proteinExistence type="predicted"/>
<feature type="compositionally biased region" description="Polar residues" evidence="1">
    <location>
        <begin position="284"/>
        <end position="293"/>
    </location>
</feature>
<accession>A0AAV2F4D7</accession>
<feature type="region of interest" description="Disordered" evidence="1">
    <location>
        <begin position="437"/>
        <end position="465"/>
    </location>
</feature>